<evidence type="ECO:0000313" key="1">
    <source>
        <dbReference type="EMBL" id="GEO41461.1"/>
    </source>
</evidence>
<comment type="caution">
    <text evidence="1">The sequence shown here is derived from an EMBL/GenBank/DDBJ whole genome shotgun (WGS) entry which is preliminary data.</text>
</comment>
<evidence type="ECO:0000313" key="2">
    <source>
        <dbReference type="Proteomes" id="UP000321523"/>
    </source>
</evidence>
<name>A0A512DY99_9PROT</name>
<dbReference type="RefSeq" id="WP_044432437.1">
    <property type="nucleotide sequence ID" value="NZ_BJYZ01000028.1"/>
</dbReference>
<keyword evidence="2" id="KW-1185">Reference proteome</keyword>
<dbReference type="InterPro" id="IPR042099">
    <property type="entry name" value="ANL_N_sf"/>
</dbReference>
<dbReference type="PANTHER" id="PTHR36932:SF1">
    <property type="entry name" value="CAPSULAR POLYSACCHARIDE BIOSYNTHESIS PROTEIN"/>
    <property type="match status" value="1"/>
</dbReference>
<dbReference type="InterPro" id="IPR053158">
    <property type="entry name" value="CapK_Type1_Caps_Biosynth"/>
</dbReference>
<dbReference type="PANTHER" id="PTHR36932">
    <property type="entry name" value="CAPSULAR POLYSACCHARIDE BIOSYNTHESIS PROTEIN"/>
    <property type="match status" value="1"/>
</dbReference>
<gene>
    <name evidence="1" type="ORF">SAE02_56090</name>
</gene>
<dbReference type="OrthoDB" id="580775at2"/>
<protein>
    <submittedName>
        <fullName evidence="1">Uncharacterized protein</fullName>
    </submittedName>
</protein>
<proteinExistence type="predicted"/>
<dbReference type="SUPFAM" id="SSF56801">
    <property type="entry name" value="Acetyl-CoA synthetase-like"/>
    <property type="match status" value="1"/>
</dbReference>
<accession>A0A512DY99</accession>
<dbReference type="AlphaFoldDB" id="A0A512DY99"/>
<dbReference type="Proteomes" id="UP000321523">
    <property type="component" value="Unassembled WGS sequence"/>
</dbReference>
<reference evidence="1 2" key="1">
    <citation type="submission" date="2019-07" db="EMBL/GenBank/DDBJ databases">
        <title>Whole genome shotgun sequence of Skermanella aerolata NBRC 106429.</title>
        <authorList>
            <person name="Hosoyama A."/>
            <person name="Uohara A."/>
            <person name="Ohji S."/>
            <person name="Ichikawa N."/>
        </authorList>
    </citation>
    <scope>NUCLEOTIDE SEQUENCE [LARGE SCALE GENOMIC DNA]</scope>
    <source>
        <strain evidence="1 2">NBRC 106429</strain>
    </source>
</reference>
<dbReference type="EMBL" id="BJYZ01000028">
    <property type="protein sequence ID" value="GEO41461.1"/>
    <property type="molecule type" value="Genomic_DNA"/>
</dbReference>
<sequence length="488" mass="54769">MGNTLHEAIVSETTDDFVELLDQRTGLHIGFPRLNAADDLRAMLGDEFYRAIGQLGFFEDIAIAELRARQHEIRIRLQGEVRDDAIRGYGEFITKNVPYYRDTLKLDPSDLTGRDGLRRLPILARADLREHFNELLSDGVSYSDHLAEGRMVWTRTSGTTSERIQVPVDLDLDRVPPDYDRIWNLDHGDKIPRTAVLTTPRCSPTECWLSAATLEERTRFGTRLFMNSHIDIFNVPEAAIRTFVDELWEFRPDFLLVNPTYLQIFCSRAVSLGLDLPPVELVLSSYQYMSNLQRGVLGRLTGAPVYNIYTATELCGCQLGVECSHGNWHVREDHSLLEVVDDDGAPSEVRVGNLLVTTHANRLLPLARYKLGDLGRLSDAVCDCALEDWQCFELHGRASEALLINGERVTTRQFDAVMAFTSGVALYRCTQADENDLLVEVLPDTAGDLSVGAVAKTLGERLDCRVKVVPVQGFDAGPSQKFQLTRRA</sequence>
<organism evidence="1 2">
    <name type="scientific">Skermanella aerolata</name>
    <dbReference type="NCBI Taxonomy" id="393310"/>
    <lineage>
        <taxon>Bacteria</taxon>
        <taxon>Pseudomonadati</taxon>
        <taxon>Pseudomonadota</taxon>
        <taxon>Alphaproteobacteria</taxon>
        <taxon>Rhodospirillales</taxon>
        <taxon>Azospirillaceae</taxon>
        <taxon>Skermanella</taxon>
    </lineage>
</organism>
<dbReference type="Gene3D" id="3.40.50.12780">
    <property type="entry name" value="N-terminal domain of ligase-like"/>
    <property type="match status" value="1"/>
</dbReference>